<dbReference type="Pfam" id="PF19289">
    <property type="entry name" value="PmbA_TldD_3rd"/>
    <property type="match status" value="1"/>
</dbReference>
<dbReference type="Proteomes" id="UP000264071">
    <property type="component" value="Unassembled WGS sequence"/>
</dbReference>
<proteinExistence type="inferred from homology"/>
<sequence>MSSSRRDFLKKFGAGAALTLYSRDLFGQVLADSPQGRPLETRFKGLADIVLAEGKMAGCSYTDVRFTMTSTLPGATVNIRPGGAPAGPGAGGFGGGRGGGGGPGGRGGGGRRVQGIPSDAERQPGGFGVRVIHSGVWGFASSPILTEDELRRVTRVAVEVAKASAIAKKADMKLAPVKPYQEHYITPMLKHPTSVSVTDKQAWAQAIADKAAAVKGVTAVNVACNHGYEWRYYASSEGSYIEQELFTTSPTFSVTARVGEVTRTRNYSGVAGTGGWEFAENSDFLDQAEKVATDAVEMCTAKPLGSSGLKDLILSPSHAMLTIHEIVAHATEVDRIVGYEANYAGTSFVKLSDVGKLKYGSKQFNVTCDKTSAGLGTVGFDDDGVKTQKWPLIRDGVLVGLQTNRETAHFVGEKESRGCTFGSTWRDYPFLRMPNVHVEPGPANSPTRDELIADVKDGVMIDGRGSYSIDQQRYNGQFGGHIFWEIKNGKITRQVTDVTYNAITTDFWANLDGITGPKEWQMHGTGGDAKGQPTQTNSISHGSPWMLIRKINVGAAFD</sequence>
<dbReference type="GO" id="GO:0006508">
    <property type="term" value="P:proteolysis"/>
    <property type="evidence" value="ECO:0007669"/>
    <property type="project" value="UniProtKB-KW"/>
</dbReference>
<dbReference type="SUPFAM" id="SSF111283">
    <property type="entry name" value="Putative modulator of DNA gyrase, PmbA/TldD"/>
    <property type="match status" value="1"/>
</dbReference>
<evidence type="ECO:0000259" key="7">
    <source>
        <dbReference type="Pfam" id="PF19289"/>
    </source>
</evidence>
<organism evidence="9 10">
    <name type="scientific">Gemmatimonas aurantiaca</name>
    <dbReference type="NCBI Taxonomy" id="173480"/>
    <lineage>
        <taxon>Bacteria</taxon>
        <taxon>Pseudomonadati</taxon>
        <taxon>Gemmatimonadota</taxon>
        <taxon>Gemmatimonadia</taxon>
        <taxon>Gemmatimonadales</taxon>
        <taxon>Gemmatimonadaceae</taxon>
        <taxon>Gemmatimonas</taxon>
    </lineage>
</organism>
<evidence type="ECO:0000313" key="9">
    <source>
        <dbReference type="EMBL" id="HCT56826.1"/>
    </source>
</evidence>
<dbReference type="Pfam" id="PF19290">
    <property type="entry name" value="PmbA_TldD_2nd"/>
    <property type="match status" value="1"/>
</dbReference>
<feature type="region of interest" description="Disordered" evidence="5">
    <location>
        <begin position="83"/>
        <end position="124"/>
    </location>
</feature>
<dbReference type="PANTHER" id="PTHR30624:SF10">
    <property type="entry name" value="CONSERVED PROTEIN"/>
    <property type="match status" value="1"/>
</dbReference>
<feature type="domain" description="Metalloprotease TldD/E C-terminal" evidence="7">
    <location>
        <begin position="311"/>
        <end position="554"/>
    </location>
</feature>
<evidence type="ECO:0000256" key="4">
    <source>
        <dbReference type="ARBA" id="ARBA00023049"/>
    </source>
</evidence>
<dbReference type="InterPro" id="IPR045570">
    <property type="entry name" value="Metalloprtase-TldD/E_cen_dom"/>
</dbReference>
<evidence type="ECO:0000259" key="6">
    <source>
        <dbReference type="Pfam" id="PF01523"/>
    </source>
</evidence>
<name>A0A3D4V6S4_9BACT</name>
<gene>
    <name evidence="9" type="ORF">DGD08_06390</name>
</gene>
<evidence type="ECO:0000256" key="5">
    <source>
        <dbReference type="SAM" id="MobiDB-lite"/>
    </source>
</evidence>
<protein>
    <submittedName>
        <fullName evidence="9">TldD/PmbA family protein</fullName>
    </submittedName>
</protein>
<dbReference type="GO" id="GO:0008237">
    <property type="term" value="F:metallopeptidase activity"/>
    <property type="evidence" value="ECO:0007669"/>
    <property type="project" value="UniProtKB-KW"/>
</dbReference>
<dbReference type="OMA" id="RYADIRV"/>
<evidence type="ECO:0000256" key="2">
    <source>
        <dbReference type="ARBA" id="ARBA00022670"/>
    </source>
</evidence>
<feature type="domain" description="Metalloprotease TldD/E N-terminal" evidence="6">
    <location>
        <begin position="126"/>
        <end position="161"/>
    </location>
</feature>
<evidence type="ECO:0000256" key="3">
    <source>
        <dbReference type="ARBA" id="ARBA00022801"/>
    </source>
</evidence>
<dbReference type="GO" id="GO:0005829">
    <property type="term" value="C:cytosol"/>
    <property type="evidence" value="ECO:0007669"/>
    <property type="project" value="TreeGrafter"/>
</dbReference>
<keyword evidence="3" id="KW-0378">Hydrolase</keyword>
<accession>A0A3D4V6S4</accession>
<evidence type="ECO:0000259" key="8">
    <source>
        <dbReference type="Pfam" id="PF19290"/>
    </source>
</evidence>
<dbReference type="InterPro" id="IPR002510">
    <property type="entry name" value="Metalloprtase-TldD/E_N"/>
</dbReference>
<dbReference type="AlphaFoldDB" id="A0A3D4V6S4"/>
<feature type="compositionally biased region" description="Gly residues" evidence="5">
    <location>
        <begin position="84"/>
        <end position="112"/>
    </location>
</feature>
<keyword evidence="4" id="KW-0482">Metalloprotease</keyword>
<feature type="domain" description="Metalloprotease TldD/E central" evidence="8">
    <location>
        <begin position="190"/>
        <end position="297"/>
    </location>
</feature>
<dbReference type="InterPro" id="IPR051463">
    <property type="entry name" value="Peptidase_U62_metallo"/>
</dbReference>
<dbReference type="Pfam" id="PF01523">
    <property type="entry name" value="PmbA_TldD_1st"/>
    <property type="match status" value="1"/>
</dbReference>
<dbReference type="InterPro" id="IPR006311">
    <property type="entry name" value="TAT_signal"/>
</dbReference>
<comment type="similarity">
    <text evidence="1">Belongs to the peptidase U62 family.</text>
</comment>
<dbReference type="PROSITE" id="PS51318">
    <property type="entry name" value="TAT"/>
    <property type="match status" value="1"/>
</dbReference>
<dbReference type="PANTHER" id="PTHR30624">
    <property type="entry name" value="UNCHARACTERIZED PROTEIN TLDD AND PMBA"/>
    <property type="match status" value="1"/>
</dbReference>
<dbReference type="InterPro" id="IPR036059">
    <property type="entry name" value="TldD/PmbA_sf"/>
</dbReference>
<dbReference type="InterPro" id="IPR045569">
    <property type="entry name" value="Metalloprtase-TldD/E_C"/>
</dbReference>
<comment type="caution">
    <text evidence="9">The sequence shown here is derived from an EMBL/GenBank/DDBJ whole genome shotgun (WGS) entry which is preliminary data.</text>
</comment>
<evidence type="ECO:0000313" key="10">
    <source>
        <dbReference type="Proteomes" id="UP000264071"/>
    </source>
</evidence>
<keyword evidence="2" id="KW-0645">Protease</keyword>
<reference evidence="9 10" key="1">
    <citation type="journal article" date="2018" name="Nat. Biotechnol.">
        <title>A standardized bacterial taxonomy based on genome phylogeny substantially revises the tree of life.</title>
        <authorList>
            <person name="Parks D.H."/>
            <person name="Chuvochina M."/>
            <person name="Waite D.W."/>
            <person name="Rinke C."/>
            <person name="Skarshewski A."/>
            <person name="Chaumeil P.A."/>
            <person name="Hugenholtz P."/>
        </authorList>
    </citation>
    <scope>NUCLEOTIDE SEQUENCE [LARGE SCALE GENOMIC DNA]</scope>
    <source>
        <strain evidence="9">UBA8844</strain>
    </source>
</reference>
<evidence type="ECO:0000256" key="1">
    <source>
        <dbReference type="ARBA" id="ARBA00005836"/>
    </source>
</evidence>
<dbReference type="Gene3D" id="3.30.2290.10">
    <property type="entry name" value="PmbA/TldD superfamily"/>
    <property type="match status" value="1"/>
</dbReference>
<dbReference type="InterPro" id="IPR035068">
    <property type="entry name" value="TldD/PmbA_N"/>
</dbReference>
<dbReference type="EMBL" id="DPIY01000006">
    <property type="protein sequence ID" value="HCT56826.1"/>
    <property type="molecule type" value="Genomic_DNA"/>
</dbReference>